<dbReference type="InterPro" id="IPR036217">
    <property type="entry name" value="MethylDNA_cys_MeTrfase_DNAb"/>
</dbReference>
<gene>
    <name evidence="4" type="ORF">CFH99_07305</name>
</gene>
<feature type="region of interest" description="Disordered" evidence="2">
    <location>
        <begin position="103"/>
        <end position="126"/>
    </location>
</feature>
<dbReference type="Pfam" id="PF01035">
    <property type="entry name" value="DNA_binding_1"/>
    <property type="match status" value="1"/>
</dbReference>
<name>A0ABX7PHL8_9ACTN</name>
<evidence type="ECO:0000256" key="1">
    <source>
        <dbReference type="ARBA" id="ARBA00022763"/>
    </source>
</evidence>
<dbReference type="Proteomes" id="UP000662818">
    <property type="component" value="Chromosome"/>
</dbReference>
<sequence>MTTEFQQRVYDAVRAIPRGETRTYGDIAEAVGSPGGGIAVGQALMPLTFEDNDGVPFWRVVLHDGEVNTAAAEAEWPDAIARHRRMLVDEGVAFTNDGRVARLAGRRQASGGGRSSQRRPVREPEPCWKHEKVQYSCRDCAPSR</sequence>
<dbReference type="PANTHER" id="PTHR42942">
    <property type="entry name" value="6-O-METHYLGUANINE DNA METHYLTRANSFERASE"/>
    <property type="match status" value="1"/>
</dbReference>
<evidence type="ECO:0000256" key="2">
    <source>
        <dbReference type="SAM" id="MobiDB-lite"/>
    </source>
</evidence>
<protein>
    <recommendedName>
        <fullName evidence="3">Methylated-DNA-[protein]-cysteine S-methyltransferase DNA binding domain-containing protein</fullName>
    </recommendedName>
</protein>
<proteinExistence type="predicted"/>
<evidence type="ECO:0000259" key="3">
    <source>
        <dbReference type="Pfam" id="PF01035"/>
    </source>
</evidence>
<evidence type="ECO:0000313" key="4">
    <source>
        <dbReference type="EMBL" id="QSR25431.1"/>
    </source>
</evidence>
<dbReference type="InterPro" id="IPR052520">
    <property type="entry name" value="ATL_DNA_repair"/>
</dbReference>
<dbReference type="CDD" id="cd06445">
    <property type="entry name" value="ATase"/>
    <property type="match status" value="1"/>
</dbReference>
<dbReference type="RefSeq" id="WP_207009599.1">
    <property type="nucleotide sequence ID" value="NZ_CP022295.1"/>
</dbReference>
<dbReference type="InterPro" id="IPR036388">
    <property type="entry name" value="WH-like_DNA-bd_sf"/>
</dbReference>
<reference evidence="4 5" key="1">
    <citation type="submission" date="2017-06" db="EMBL/GenBank/DDBJ databases">
        <title>Complete Genome Sequence of the Soil Carbazole-Degrading Bacterium Nocardioides aromaticivorans IC177.</title>
        <authorList>
            <person name="Vejarano F."/>
            <person name="Suzuki-Minakuchi C."/>
            <person name="Ohtsubo Y."/>
            <person name="Tsuda M."/>
            <person name="Okada K."/>
            <person name="Nojiri H."/>
        </authorList>
    </citation>
    <scope>NUCLEOTIDE SEQUENCE [LARGE SCALE GENOMIC DNA]</scope>
    <source>
        <strain evidence="4 5">IC177</strain>
    </source>
</reference>
<accession>A0ABX7PHL8</accession>
<dbReference type="PANTHER" id="PTHR42942:SF1">
    <property type="entry name" value="ALKYLTRANSFERASE-LIKE PROTEIN 1"/>
    <property type="match status" value="1"/>
</dbReference>
<organism evidence="4 5">
    <name type="scientific">Nocardioides aromaticivorans</name>
    <dbReference type="NCBI Taxonomy" id="200618"/>
    <lineage>
        <taxon>Bacteria</taxon>
        <taxon>Bacillati</taxon>
        <taxon>Actinomycetota</taxon>
        <taxon>Actinomycetes</taxon>
        <taxon>Propionibacteriales</taxon>
        <taxon>Nocardioidaceae</taxon>
        <taxon>Nocardioides</taxon>
    </lineage>
</organism>
<feature type="domain" description="Methylated-DNA-[protein]-cysteine S-methyltransferase DNA binding" evidence="3">
    <location>
        <begin position="4"/>
        <end position="92"/>
    </location>
</feature>
<dbReference type="SUPFAM" id="SSF46767">
    <property type="entry name" value="Methylated DNA-protein cysteine methyltransferase, C-terminal domain"/>
    <property type="match status" value="1"/>
</dbReference>
<keyword evidence="5" id="KW-1185">Reference proteome</keyword>
<dbReference type="Gene3D" id="1.10.10.10">
    <property type="entry name" value="Winged helix-like DNA-binding domain superfamily/Winged helix DNA-binding domain"/>
    <property type="match status" value="1"/>
</dbReference>
<dbReference type="EMBL" id="CP022295">
    <property type="protein sequence ID" value="QSR25431.1"/>
    <property type="molecule type" value="Genomic_DNA"/>
</dbReference>
<dbReference type="InterPro" id="IPR014048">
    <property type="entry name" value="MethylDNA_cys_MeTrfase_DNA-bd"/>
</dbReference>
<keyword evidence="1" id="KW-0227">DNA damage</keyword>
<evidence type="ECO:0000313" key="5">
    <source>
        <dbReference type="Proteomes" id="UP000662818"/>
    </source>
</evidence>